<dbReference type="Gene3D" id="3.30.70.100">
    <property type="match status" value="1"/>
</dbReference>
<evidence type="ECO:0000313" key="2">
    <source>
        <dbReference type="EMBL" id="MDR4307579.1"/>
    </source>
</evidence>
<dbReference type="RefSeq" id="WP_309392546.1">
    <property type="nucleotide sequence ID" value="NZ_JADBEO010000028.1"/>
</dbReference>
<dbReference type="InterPro" id="IPR036046">
    <property type="entry name" value="Acylphosphatase-like_dom_sf"/>
</dbReference>
<dbReference type="Pfam" id="PF04940">
    <property type="entry name" value="BLUF"/>
    <property type="match status" value="1"/>
</dbReference>
<dbReference type="SUPFAM" id="SSF54975">
    <property type="entry name" value="Acylphosphatase/BLUF domain-like"/>
    <property type="match status" value="1"/>
</dbReference>
<dbReference type="SMART" id="SM01034">
    <property type="entry name" value="BLUF"/>
    <property type="match status" value="1"/>
</dbReference>
<dbReference type="InterPro" id="IPR007024">
    <property type="entry name" value="BLUF_domain"/>
</dbReference>
<proteinExistence type="predicted"/>
<dbReference type="Proteomes" id="UP001181622">
    <property type="component" value="Unassembled WGS sequence"/>
</dbReference>
<dbReference type="PROSITE" id="PS50925">
    <property type="entry name" value="BLUF"/>
    <property type="match status" value="1"/>
</dbReference>
<protein>
    <submittedName>
        <fullName evidence="2">BLUF domain-containing protein</fullName>
    </submittedName>
</protein>
<dbReference type="EMBL" id="JADBEO010000028">
    <property type="protein sequence ID" value="MDR4307579.1"/>
    <property type="molecule type" value="Genomic_DNA"/>
</dbReference>
<accession>A0ABU1DHV5</accession>
<evidence type="ECO:0000259" key="1">
    <source>
        <dbReference type="PROSITE" id="PS50925"/>
    </source>
</evidence>
<keyword evidence="3" id="KW-1185">Reference proteome</keyword>
<evidence type="ECO:0000313" key="3">
    <source>
        <dbReference type="Proteomes" id="UP001181622"/>
    </source>
</evidence>
<sequence length="159" mass="17854">MITLVISLHRLIFYSRNEEKFTSESMKAFVRGVLESCSKHDREGGLTGALLFNEKYFVQVMEGAPTTLSAKLWELATDKRHSTMVIMGAGAVCRRAFLSWSVGYAGRSTELDGLYMRYSPRPMLDPTVMTADSALGLMEDFMRAEVGQFVRHADARSQL</sequence>
<name>A0ABU1DHV5_9HYPH</name>
<gene>
    <name evidence="2" type="ORF">IHQ68_13220</name>
</gene>
<organism evidence="2 3">
    <name type="scientific">Chelatococcus sambhunathii</name>
    <dbReference type="NCBI Taxonomy" id="363953"/>
    <lineage>
        <taxon>Bacteria</taxon>
        <taxon>Pseudomonadati</taxon>
        <taxon>Pseudomonadota</taxon>
        <taxon>Alphaproteobacteria</taxon>
        <taxon>Hyphomicrobiales</taxon>
        <taxon>Chelatococcaceae</taxon>
        <taxon>Chelatococcus</taxon>
    </lineage>
</organism>
<feature type="domain" description="BLUF" evidence="1">
    <location>
        <begin position="8"/>
        <end position="103"/>
    </location>
</feature>
<reference evidence="2" key="1">
    <citation type="submission" date="2020-10" db="EMBL/GenBank/DDBJ databases">
        <authorList>
            <person name="Abbas A."/>
            <person name="Razzaq R."/>
            <person name="Waqas M."/>
            <person name="Abbas N."/>
            <person name="Nielsen T.K."/>
            <person name="Hansen L.H."/>
            <person name="Hussain S."/>
            <person name="Shahid M."/>
        </authorList>
    </citation>
    <scope>NUCLEOTIDE SEQUENCE</scope>
    <source>
        <strain evidence="2">S14</strain>
    </source>
</reference>
<comment type="caution">
    <text evidence="2">The sequence shown here is derived from an EMBL/GenBank/DDBJ whole genome shotgun (WGS) entry which is preliminary data.</text>
</comment>